<name>A0A7J6V2F5_THATH</name>
<dbReference type="EC" id="2.4.1.-" evidence="5"/>
<dbReference type="GO" id="GO:0035251">
    <property type="term" value="F:UDP-glucosyltransferase activity"/>
    <property type="evidence" value="ECO:0007669"/>
    <property type="project" value="InterPro"/>
</dbReference>
<dbReference type="PROSITE" id="PS00375">
    <property type="entry name" value="UDPGT"/>
    <property type="match status" value="1"/>
</dbReference>
<evidence type="ECO:0000256" key="3">
    <source>
        <dbReference type="ARBA" id="ARBA00022679"/>
    </source>
</evidence>
<dbReference type="Gene3D" id="3.40.50.2000">
    <property type="entry name" value="Glycogen Phosphorylase B"/>
    <property type="match status" value="2"/>
</dbReference>
<evidence type="ECO:0000256" key="5">
    <source>
        <dbReference type="RuleBase" id="RU362057"/>
    </source>
</evidence>
<dbReference type="Pfam" id="PF00201">
    <property type="entry name" value="UDPGT"/>
    <property type="match status" value="1"/>
</dbReference>
<dbReference type="OrthoDB" id="5835829at2759"/>
<dbReference type="CDD" id="cd03784">
    <property type="entry name" value="GT1_Gtf-like"/>
    <property type="match status" value="1"/>
</dbReference>
<keyword evidence="2 4" id="KW-0328">Glycosyltransferase</keyword>
<evidence type="ECO:0000313" key="6">
    <source>
        <dbReference type="EMBL" id="KAF5178325.1"/>
    </source>
</evidence>
<dbReference type="AlphaFoldDB" id="A0A7J6V2F5"/>
<evidence type="ECO:0000256" key="1">
    <source>
        <dbReference type="ARBA" id="ARBA00009995"/>
    </source>
</evidence>
<dbReference type="PANTHER" id="PTHR48048:SF30">
    <property type="entry name" value="GLYCOSYLTRANSFERASE"/>
    <property type="match status" value="1"/>
</dbReference>
<dbReference type="FunFam" id="3.40.50.2000:FF:000020">
    <property type="entry name" value="Glycosyltransferase"/>
    <property type="match status" value="1"/>
</dbReference>
<comment type="similarity">
    <text evidence="1 4">Belongs to the UDP-glycosyltransferase family.</text>
</comment>
<dbReference type="InterPro" id="IPR035595">
    <property type="entry name" value="UDP_glycos_trans_CS"/>
</dbReference>
<dbReference type="Proteomes" id="UP000554482">
    <property type="component" value="Unassembled WGS sequence"/>
</dbReference>
<reference evidence="6 7" key="1">
    <citation type="submission" date="2020-06" db="EMBL/GenBank/DDBJ databases">
        <title>Transcriptomic and genomic resources for Thalictrum thalictroides and T. hernandezii: Facilitating candidate gene discovery in an emerging model plant lineage.</title>
        <authorList>
            <person name="Arias T."/>
            <person name="Riano-Pachon D.M."/>
            <person name="Di Stilio V.S."/>
        </authorList>
    </citation>
    <scope>NUCLEOTIDE SEQUENCE [LARGE SCALE GENOMIC DNA]</scope>
    <source>
        <strain evidence="7">cv. WT478/WT964</strain>
        <tissue evidence="6">Leaves</tissue>
    </source>
</reference>
<proteinExistence type="inferred from homology"/>
<protein>
    <recommendedName>
        <fullName evidence="5">Glycosyltransferase</fullName>
        <ecNumber evidence="5">2.4.1.-</ecNumber>
    </recommendedName>
</protein>
<dbReference type="InterPro" id="IPR002213">
    <property type="entry name" value="UDP_glucos_trans"/>
</dbReference>
<organism evidence="6 7">
    <name type="scientific">Thalictrum thalictroides</name>
    <name type="common">Rue-anemone</name>
    <name type="synonym">Anemone thalictroides</name>
    <dbReference type="NCBI Taxonomy" id="46969"/>
    <lineage>
        <taxon>Eukaryota</taxon>
        <taxon>Viridiplantae</taxon>
        <taxon>Streptophyta</taxon>
        <taxon>Embryophyta</taxon>
        <taxon>Tracheophyta</taxon>
        <taxon>Spermatophyta</taxon>
        <taxon>Magnoliopsida</taxon>
        <taxon>Ranunculales</taxon>
        <taxon>Ranunculaceae</taxon>
        <taxon>Thalictroideae</taxon>
        <taxon>Thalictrum</taxon>
    </lineage>
</organism>
<keyword evidence="3 4" id="KW-0808">Transferase</keyword>
<dbReference type="EMBL" id="JABWDY010040172">
    <property type="protein sequence ID" value="KAF5178325.1"/>
    <property type="molecule type" value="Genomic_DNA"/>
</dbReference>
<evidence type="ECO:0000313" key="7">
    <source>
        <dbReference type="Proteomes" id="UP000554482"/>
    </source>
</evidence>
<dbReference type="PANTHER" id="PTHR48048">
    <property type="entry name" value="GLYCOSYLTRANSFERASE"/>
    <property type="match status" value="1"/>
</dbReference>
<dbReference type="SUPFAM" id="SSF53756">
    <property type="entry name" value="UDP-Glycosyltransferase/glycogen phosphorylase"/>
    <property type="match status" value="1"/>
</dbReference>
<dbReference type="InterPro" id="IPR050481">
    <property type="entry name" value="UDP-glycosyltransf_plant"/>
</dbReference>
<evidence type="ECO:0000256" key="4">
    <source>
        <dbReference type="RuleBase" id="RU003718"/>
    </source>
</evidence>
<keyword evidence="7" id="KW-1185">Reference proteome</keyword>
<sequence>MGKNTIVLYPSPAVGHLISMVELGKFILKHQPSFSIIVLITIPPYHTETITPVLKRLSETTSSIHFYHLPLLSLPLDSSTNSPHFETLVFKLLRMNTPHVEQALQTISQTSTIQAFIFDVFCFSALQVADSLNIPAFYFYTSGIASLSLFLFFSTFHHKNITTKNAETIDFNSPGVPPISPSDMPKVLLDHTSEAYQEFLYCSSQIPKSKGIIVNSFESLEPRALEAISNGLCVPHAPTPPVYCIGPLIATEGRDHECLSWLDAQPSRSVVFLCFGSLGSFSQEQLIEIATGLERSDQRFLWVVRNPPSKDELKSFTAPAEPDLDVLLPEGFFNRIRGKGLVIKSWAPQVEILSKDSVGGFVTHCGWNSVLEAICAGVPMVGWPLYAEQRMNRVFLVEEMKLALPMEDSEGGFVDAEEVEKRVRELMESDEGKMLRERTLRMQNAAKVAMTETGSSFRALTKLTELWMQ</sequence>
<dbReference type="FunFam" id="3.40.50.2000:FF:000095">
    <property type="entry name" value="Glycosyltransferase"/>
    <property type="match status" value="1"/>
</dbReference>
<gene>
    <name evidence="6" type="ORF">FRX31_032077</name>
</gene>
<accession>A0A7J6V2F5</accession>
<comment type="caution">
    <text evidence="6">The sequence shown here is derived from an EMBL/GenBank/DDBJ whole genome shotgun (WGS) entry which is preliminary data.</text>
</comment>
<evidence type="ECO:0000256" key="2">
    <source>
        <dbReference type="ARBA" id="ARBA00022676"/>
    </source>
</evidence>